<dbReference type="GO" id="GO:0004673">
    <property type="term" value="F:protein histidine kinase activity"/>
    <property type="evidence" value="ECO:0007669"/>
    <property type="project" value="UniProtKB-EC"/>
</dbReference>
<comment type="catalytic activity">
    <reaction evidence="1">
        <text>ATP + protein L-histidine = ADP + protein N-phospho-L-histidine.</text>
        <dbReference type="EC" id="2.7.13.3"/>
    </reaction>
</comment>
<feature type="domain" description="Histidine kinase" evidence="9">
    <location>
        <begin position="672"/>
        <end position="773"/>
    </location>
</feature>
<evidence type="ECO:0000256" key="4">
    <source>
        <dbReference type="ARBA" id="ARBA00022679"/>
    </source>
</evidence>
<dbReference type="EMBL" id="RBRA01000126">
    <property type="protein sequence ID" value="RMQ24767.1"/>
    <property type="molecule type" value="Genomic_DNA"/>
</dbReference>
<dbReference type="PRINTS" id="PR00344">
    <property type="entry name" value="BCTRLSENSOR"/>
</dbReference>
<dbReference type="Pfam" id="PF13589">
    <property type="entry name" value="HATPase_c_3"/>
    <property type="match status" value="1"/>
</dbReference>
<dbReference type="GO" id="GO:0005524">
    <property type="term" value="F:ATP binding"/>
    <property type="evidence" value="ECO:0007669"/>
    <property type="project" value="UniProtKB-KW"/>
</dbReference>
<evidence type="ECO:0000256" key="2">
    <source>
        <dbReference type="ARBA" id="ARBA00012438"/>
    </source>
</evidence>
<dbReference type="SMART" id="SM00387">
    <property type="entry name" value="HATPase_c"/>
    <property type="match status" value="1"/>
</dbReference>
<evidence type="ECO:0000256" key="7">
    <source>
        <dbReference type="ARBA" id="ARBA00022840"/>
    </source>
</evidence>
<keyword evidence="3" id="KW-0597">Phosphoprotein</keyword>
<name>A0A0P9PZ85_9PSED</name>
<dbReference type="RefSeq" id="WP_057435550.1">
    <property type="nucleotide sequence ID" value="NZ_LJQH01000106.1"/>
</dbReference>
<dbReference type="PROSITE" id="PS50109">
    <property type="entry name" value="HIS_KIN"/>
    <property type="match status" value="1"/>
</dbReference>
<dbReference type="InterPro" id="IPR004358">
    <property type="entry name" value="Sig_transdc_His_kin-like_C"/>
</dbReference>
<dbReference type="Proteomes" id="UP000269044">
    <property type="component" value="Unassembled WGS sequence"/>
</dbReference>
<dbReference type="GO" id="GO:0000160">
    <property type="term" value="P:phosphorelay signal transduction system"/>
    <property type="evidence" value="ECO:0007669"/>
    <property type="project" value="UniProtKB-KW"/>
</dbReference>
<evidence type="ECO:0000256" key="5">
    <source>
        <dbReference type="ARBA" id="ARBA00022741"/>
    </source>
</evidence>
<evidence type="ECO:0000256" key="8">
    <source>
        <dbReference type="ARBA" id="ARBA00023012"/>
    </source>
</evidence>
<protein>
    <recommendedName>
        <fullName evidence="2">histidine kinase</fullName>
        <ecNumber evidence="2">2.7.13.3</ecNumber>
    </recommendedName>
</protein>
<keyword evidence="6 10" id="KW-0418">Kinase</keyword>
<dbReference type="InterPro" id="IPR003594">
    <property type="entry name" value="HATPase_dom"/>
</dbReference>
<evidence type="ECO:0000313" key="10">
    <source>
        <dbReference type="EMBL" id="RMQ24767.1"/>
    </source>
</evidence>
<reference evidence="10 11" key="1">
    <citation type="submission" date="2018-08" db="EMBL/GenBank/DDBJ databases">
        <title>Recombination of ecologically and evolutionarily significant loci maintains genetic cohesion in the Pseudomonas syringae species complex.</title>
        <authorList>
            <person name="Dillon M."/>
            <person name="Thakur S."/>
            <person name="Almeida R.N.D."/>
            <person name="Weir B.S."/>
            <person name="Guttman D.S."/>
        </authorList>
    </citation>
    <scope>NUCLEOTIDE SEQUENCE [LARGE SCALE GENOMIC DNA]</scope>
    <source>
        <strain evidence="10 11">ICMP 13052</strain>
    </source>
</reference>
<dbReference type="EC" id="2.7.13.3" evidence="2"/>
<organism evidence="10 11">
    <name type="scientific">Pseudomonas syringae pv. delphinii</name>
    <dbReference type="NCBI Taxonomy" id="192088"/>
    <lineage>
        <taxon>Bacteria</taxon>
        <taxon>Pseudomonadati</taxon>
        <taxon>Pseudomonadota</taxon>
        <taxon>Gammaproteobacteria</taxon>
        <taxon>Pseudomonadales</taxon>
        <taxon>Pseudomonadaceae</taxon>
        <taxon>Pseudomonas</taxon>
    </lineage>
</organism>
<evidence type="ECO:0000256" key="1">
    <source>
        <dbReference type="ARBA" id="ARBA00000085"/>
    </source>
</evidence>
<dbReference type="PANTHER" id="PTHR43065:SF10">
    <property type="entry name" value="PEROXIDE STRESS-ACTIVATED HISTIDINE KINASE MAK3"/>
    <property type="match status" value="1"/>
</dbReference>
<evidence type="ECO:0000256" key="6">
    <source>
        <dbReference type="ARBA" id="ARBA00022777"/>
    </source>
</evidence>
<gene>
    <name evidence="10" type="ORF">ALQ08_02815</name>
</gene>
<accession>A0A0P9PZ85</accession>
<keyword evidence="7" id="KW-0067">ATP-binding</keyword>
<dbReference type="InterPro" id="IPR036890">
    <property type="entry name" value="HATPase_C_sf"/>
</dbReference>
<dbReference type="SUPFAM" id="SSF55874">
    <property type="entry name" value="ATPase domain of HSP90 chaperone/DNA topoisomerase II/histidine kinase"/>
    <property type="match status" value="2"/>
</dbReference>
<sequence length="773" mass="86560">MEKLSFSVSSYLKSIIGQDLITDDFVAVFELVKNSFDAGATTVDLFFDEDRIVISDNGKGMSYDDIKNKWLFVAYSAKQDGSEDFLGGAADYRASLKPYAGSKGVGRFSCDRLGGVLNLQSKRKDSSVVNALKVNWSDFDVSPLSKFENIKVSYYEKSSFDIPYEIEIPVPSGTVLDISVVRERWDRSKLKALKSSLAKLINPFGSNDFFAINLIAPSELEEDNELLSANDEHDLPPNEIVNGPVDNFIFSTLQEKTTWLSTKIIGAEVVTELTDRGKLIYKISQPNNYKELEGSSFESNIFYLNRSAKATFARRMGINSVSFGSIFLFKNGFRVYPIGEANDDTFGIDRRKQQGYSRYLGTRDVLGKIDVYGGEDKFKESSSRDKGLIETRAYLELEECFKSECFLRLESYITGVTWKFKFDKFLEDPSFLNSDDAKSQAINYLAGLTSDSNVKILDYAKDIFTIIENKIDGAEKTLENLSDLAKKVGDDELSLRARSAAKQYKDMLRAEAEAVAYAEREQKARIAAESAAVNAMSTLEIEKQKNLFLTSLSSKGEETLQNLHHQIIIYSANAIILTQDKIKELNAGHQIDRDELHLTFEKMLLTLKRISAASRFATSANFKMESNTITEDVGLYIEQYSKRVHLINESLINIEVLNEGVGFACKFAPIDLSILIDNLVNNAHKANATTIKFHVRKIDRNTLEISVADDGDGISQDIKNQDKIFEKGVTTSNGSGLGLYFVREALTKMNGTIEVAHTQPLKSGANFIIRIYK</sequence>
<dbReference type="PANTHER" id="PTHR43065">
    <property type="entry name" value="SENSOR HISTIDINE KINASE"/>
    <property type="match status" value="1"/>
</dbReference>
<evidence type="ECO:0000259" key="9">
    <source>
        <dbReference type="PROSITE" id="PS50109"/>
    </source>
</evidence>
<proteinExistence type="predicted"/>
<keyword evidence="5" id="KW-0547">Nucleotide-binding</keyword>
<evidence type="ECO:0000256" key="3">
    <source>
        <dbReference type="ARBA" id="ARBA00022553"/>
    </source>
</evidence>
<keyword evidence="8" id="KW-0902">Two-component regulatory system</keyword>
<evidence type="ECO:0000313" key="11">
    <source>
        <dbReference type="Proteomes" id="UP000269044"/>
    </source>
</evidence>
<comment type="caution">
    <text evidence="10">The sequence shown here is derived from an EMBL/GenBank/DDBJ whole genome shotgun (WGS) entry which is preliminary data.</text>
</comment>
<dbReference type="Gene3D" id="3.30.565.10">
    <property type="entry name" value="Histidine kinase-like ATPase, C-terminal domain"/>
    <property type="match status" value="2"/>
</dbReference>
<dbReference type="AlphaFoldDB" id="A0A0P9PZ85"/>
<dbReference type="InterPro" id="IPR005467">
    <property type="entry name" value="His_kinase_dom"/>
</dbReference>
<dbReference type="Pfam" id="PF02518">
    <property type="entry name" value="HATPase_c"/>
    <property type="match status" value="1"/>
</dbReference>
<keyword evidence="4" id="KW-0808">Transferase</keyword>